<keyword evidence="3 4" id="KW-0443">Lipid metabolism</keyword>
<dbReference type="CDD" id="cd07205">
    <property type="entry name" value="Pat_PNPLA6_PNPLA7_NTE1_like"/>
    <property type="match status" value="1"/>
</dbReference>
<proteinExistence type="predicted"/>
<dbReference type="GO" id="GO:0016787">
    <property type="term" value="F:hydrolase activity"/>
    <property type="evidence" value="ECO:0007669"/>
    <property type="project" value="UniProtKB-UniRule"/>
</dbReference>
<dbReference type="InterPro" id="IPR016035">
    <property type="entry name" value="Acyl_Trfase/lysoPLipase"/>
</dbReference>
<comment type="caution">
    <text evidence="7">The sequence shown here is derived from an EMBL/GenBank/DDBJ whole genome shotgun (WGS) entry which is preliminary data.</text>
</comment>
<evidence type="ECO:0000259" key="6">
    <source>
        <dbReference type="PROSITE" id="PS51635"/>
    </source>
</evidence>
<dbReference type="GeneID" id="82524894"/>
<evidence type="ECO:0000256" key="5">
    <source>
        <dbReference type="SAM" id="SignalP"/>
    </source>
</evidence>
<feature type="short sequence motif" description="GXSXG" evidence="4">
    <location>
        <begin position="85"/>
        <end position="89"/>
    </location>
</feature>
<evidence type="ECO:0000256" key="3">
    <source>
        <dbReference type="ARBA" id="ARBA00023098"/>
    </source>
</evidence>
<sequence length="791" mass="87302">MKHMLTLWLVMAIAGVQAASQTPDTVPPITPEGFVTPGGAMGRPPRPDRPTVGLVLSGGGAKGIAHIGMIQALEDAGIPIDYITGTSMGAIVGGLYASGYSPAEMIELIASRDFSYWSTGRIDPADTYYFTSRRDTPSFVTFNLGKDSTQITSVLPVSLINPIPMNYAFFQLFSPYTLQCGGDFNKLFVPYRCVTSDVYAKHKVVLGRGPLGDAVRMSMSFPMVFEPIQLDGVPMYDGGIYDNYPVDVMMEEFAPDAVIGVNVASGKTAPDSRNMMDQLEEMIMQPNDYPFPADKGISIRIDLDEFGLLAFDRYREIYDIGYRRGLEMMDSIKAKIPERTDRRTVESARARFKSCTPQVRIGKVTVSGGKAVENAYLQSFFGHRHEGDSTLGLRQGRDAYYRAATATGIQNFVPTPWFNVRDSLVNLDFKAVIKDPFTVGVGGYISSSTNSMLFFNAGYNRLSFKTLKANVNAWLGQSYMAAEGDFSYFFDTSRPSALVARVVTSRQKYHETEKLFYQIHEPDFIVKSETFARLFYTTAPSMRSQLTAGAGYGHLTDKFHSELLGSGDLSGRNKGISDLGEIFASWELNTLDNQLNPTSGIDLRSEVLGAAGRYRYRADSDGDHSYSRNLRWLQLSASVSDYLVLDKAFSLGLLGNALLSTRKLLPTYDASIVAAEAFHPTPSSYNYFNTKLRANSFLAAGVAPVWKISGSFQLRGSFHCFLPMRKIVYDSGRAAYGKWLHDPEFFGEVQAVIALPFGSISAYGNYTPAHDSNWNFGISIGAFILAPRFLK</sequence>
<dbReference type="Proteomes" id="UP000244905">
    <property type="component" value="Unassembled WGS sequence"/>
</dbReference>
<evidence type="ECO:0000256" key="1">
    <source>
        <dbReference type="ARBA" id="ARBA00022801"/>
    </source>
</evidence>
<evidence type="ECO:0000313" key="8">
    <source>
        <dbReference type="Proteomes" id="UP000244905"/>
    </source>
</evidence>
<dbReference type="RefSeq" id="WP_107031061.1">
    <property type="nucleotide sequence ID" value="NZ_CAOLYA010000030.1"/>
</dbReference>
<dbReference type="EMBL" id="PUEC01000002">
    <property type="protein sequence ID" value="PWB04137.1"/>
    <property type="molecule type" value="Genomic_DNA"/>
</dbReference>
<dbReference type="SUPFAM" id="SSF52151">
    <property type="entry name" value="FabD/lysophospholipase-like"/>
    <property type="match status" value="1"/>
</dbReference>
<dbReference type="GO" id="GO:0016042">
    <property type="term" value="P:lipid catabolic process"/>
    <property type="evidence" value="ECO:0007669"/>
    <property type="project" value="UniProtKB-UniRule"/>
</dbReference>
<feature type="signal peptide" evidence="5">
    <location>
        <begin position="1"/>
        <end position="18"/>
    </location>
</feature>
<feature type="chain" id="PRO_5016152145" evidence="5">
    <location>
        <begin position="19"/>
        <end position="791"/>
    </location>
</feature>
<keyword evidence="2 4" id="KW-0442">Lipid degradation</keyword>
<dbReference type="PANTHER" id="PTHR14226:SF29">
    <property type="entry name" value="NEUROPATHY TARGET ESTERASE SWS"/>
    <property type="match status" value="1"/>
</dbReference>
<dbReference type="Pfam" id="PF01734">
    <property type="entry name" value="Patatin"/>
    <property type="match status" value="1"/>
</dbReference>
<dbReference type="PANTHER" id="PTHR14226">
    <property type="entry name" value="NEUROPATHY TARGET ESTERASE/SWISS CHEESE D.MELANOGASTER"/>
    <property type="match status" value="1"/>
</dbReference>
<dbReference type="PROSITE" id="PS51635">
    <property type="entry name" value="PNPLA"/>
    <property type="match status" value="1"/>
</dbReference>
<dbReference type="InterPro" id="IPR002641">
    <property type="entry name" value="PNPLA_dom"/>
</dbReference>
<evidence type="ECO:0000256" key="2">
    <source>
        <dbReference type="ARBA" id="ARBA00022963"/>
    </source>
</evidence>
<accession>A0A2V1IMN6</accession>
<dbReference type="Gene3D" id="3.40.1090.10">
    <property type="entry name" value="Cytosolic phospholipase A2 catalytic domain"/>
    <property type="match status" value="2"/>
</dbReference>
<keyword evidence="5" id="KW-0732">Signal</keyword>
<keyword evidence="8" id="KW-1185">Reference proteome</keyword>
<feature type="active site" description="Nucleophile" evidence="4">
    <location>
        <position position="87"/>
    </location>
</feature>
<dbReference type="InterPro" id="IPR050301">
    <property type="entry name" value="NTE"/>
</dbReference>
<reference evidence="8" key="1">
    <citation type="submission" date="2018-02" db="EMBL/GenBank/DDBJ databases">
        <authorList>
            <person name="Clavel T."/>
            <person name="Strowig T."/>
        </authorList>
    </citation>
    <scope>NUCLEOTIDE SEQUENCE [LARGE SCALE GENOMIC DNA]</scope>
    <source>
        <strain evidence="8">DSM 103720</strain>
    </source>
</reference>
<feature type="short sequence motif" description="DGA/G" evidence="4">
    <location>
        <begin position="237"/>
        <end position="239"/>
    </location>
</feature>
<evidence type="ECO:0000313" key="7">
    <source>
        <dbReference type="EMBL" id="PWB04137.1"/>
    </source>
</evidence>
<organism evidence="7 8">
    <name type="scientific">Duncaniella muris</name>
    <dbReference type="NCBI Taxonomy" id="2094150"/>
    <lineage>
        <taxon>Bacteria</taxon>
        <taxon>Pseudomonadati</taxon>
        <taxon>Bacteroidota</taxon>
        <taxon>Bacteroidia</taxon>
        <taxon>Bacteroidales</taxon>
        <taxon>Muribaculaceae</taxon>
        <taxon>Duncaniella</taxon>
    </lineage>
</organism>
<feature type="domain" description="PNPLA" evidence="6">
    <location>
        <begin position="54"/>
        <end position="250"/>
    </location>
</feature>
<feature type="short sequence motif" description="GXGXXG" evidence="4">
    <location>
        <begin position="58"/>
        <end position="63"/>
    </location>
</feature>
<keyword evidence="1 4" id="KW-0378">Hydrolase</keyword>
<protein>
    <submittedName>
        <fullName evidence="7">Patatin</fullName>
    </submittedName>
</protein>
<gene>
    <name evidence="7" type="ORF">C5O23_00840</name>
</gene>
<name>A0A2V1IMN6_9BACT</name>
<dbReference type="AlphaFoldDB" id="A0A2V1IMN6"/>
<evidence type="ECO:0000256" key="4">
    <source>
        <dbReference type="PROSITE-ProRule" id="PRU01161"/>
    </source>
</evidence>
<feature type="active site" description="Proton acceptor" evidence="4">
    <location>
        <position position="237"/>
    </location>
</feature>